<name>A0A6J4HKS0_9SPHI</name>
<proteinExistence type="predicted"/>
<reference evidence="1" key="1">
    <citation type="submission" date="2020-02" db="EMBL/GenBank/DDBJ databases">
        <authorList>
            <person name="Meier V. D."/>
        </authorList>
    </citation>
    <scope>NUCLEOTIDE SEQUENCE</scope>
    <source>
        <strain evidence="1">AVDCRST_MAG56</strain>
    </source>
</reference>
<protein>
    <submittedName>
        <fullName evidence="1">Uncharacterized protein</fullName>
    </submittedName>
</protein>
<accession>A0A6J4HKS0</accession>
<sequence>MWQAYTAPIAYQLTNQEPPLAEFLDGSKVIVMIEKEEDGLKIYPFPTLESEKRDLVKSANAEKLLDQLNIPQNAPEWHQALVAGGGVLYIKVDAEAVSDLFTQTA</sequence>
<organism evidence="1">
    <name type="scientific">uncultured Cytophagales bacterium</name>
    <dbReference type="NCBI Taxonomy" id="158755"/>
    <lineage>
        <taxon>Bacteria</taxon>
        <taxon>Pseudomonadati</taxon>
        <taxon>Bacteroidota</taxon>
        <taxon>Sphingobacteriia</taxon>
        <taxon>Sphingobacteriales</taxon>
        <taxon>environmental samples</taxon>
    </lineage>
</organism>
<evidence type="ECO:0000313" key="1">
    <source>
        <dbReference type="EMBL" id="CAA9225300.1"/>
    </source>
</evidence>
<dbReference type="AlphaFoldDB" id="A0A6J4HKS0"/>
<gene>
    <name evidence="1" type="ORF">AVDCRST_MAG56-630</name>
</gene>
<dbReference type="EMBL" id="CADCTQ010000061">
    <property type="protein sequence ID" value="CAA9225300.1"/>
    <property type="molecule type" value="Genomic_DNA"/>
</dbReference>